<dbReference type="CDD" id="cd02509">
    <property type="entry name" value="GDP-M1P_Guanylyltransferase"/>
    <property type="match status" value="1"/>
</dbReference>
<dbReference type="InterPro" id="IPR051161">
    <property type="entry name" value="Mannose-6P_isomerase_type2"/>
</dbReference>
<evidence type="ECO:0000313" key="3">
    <source>
        <dbReference type="EMBL" id="GAA1535541.1"/>
    </source>
</evidence>
<comment type="caution">
    <text evidence="3">The sequence shown here is derived from an EMBL/GenBank/DDBJ whole genome shotgun (WGS) entry which is preliminary data.</text>
</comment>
<dbReference type="InterPro" id="IPR029044">
    <property type="entry name" value="Nucleotide-diphossugar_trans"/>
</dbReference>
<evidence type="ECO:0000259" key="2">
    <source>
        <dbReference type="Pfam" id="PF22640"/>
    </source>
</evidence>
<dbReference type="InterPro" id="IPR049577">
    <property type="entry name" value="GMPP_N"/>
</dbReference>
<dbReference type="Proteomes" id="UP001501288">
    <property type="component" value="Unassembled WGS sequence"/>
</dbReference>
<organism evidence="3 4">
    <name type="scientific">Dermacoccus barathri</name>
    <dbReference type="NCBI Taxonomy" id="322601"/>
    <lineage>
        <taxon>Bacteria</taxon>
        <taxon>Bacillati</taxon>
        <taxon>Actinomycetota</taxon>
        <taxon>Actinomycetes</taxon>
        <taxon>Micrococcales</taxon>
        <taxon>Dermacoccaceae</taxon>
        <taxon>Dermacoccus</taxon>
    </lineage>
</organism>
<feature type="domain" description="Nucleotidyl transferase" evidence="1">
    <location>
        <begin position="37"/>
        <end position="310"/>
    </location>
</feature>
<dbReference type="GO" id="GO:0016779">
    <property type="term" value="F:nucleotidyltransferase activity"/>
    <property type="evidence" value="ECO:0007669"/>
    <property type="project" value="UniProtKB-KW"/>
</dbReference>
<proteinExistence type="predicted"/>
<reference evidence="3 4" key="1">
    <citation type="journal article" date="2019" name="Int. J. Syst. Evol. Microbiol.">
        <title>The Global Catalogue of Microorganisms (GCM) 10K type strain sequencing project: providing services to taxonomists for standard genome sequencing and annotation.</title>
        <authorList>
            <consortium name="The Broad Institute Genomics Platform"/>
            <consortium name="The Broad Institute Genome Sequencing Center for Infectious Disease"/>
            <person name="Wu L."/>
            <person name="Ma J."/>
        </authorList>
    </citation>
    <scope>NUCLEOTIDE SEQUENCE [LARGE SCALE GENOMIC DNA]</scope>
    <source>
        <strain evidence="3 4">JCM 14588</strain>
    </source>
</reference>
<keyword evidence="3" id="KW-0548">Nucleotidyltransferase</keyword>
<evidence type="ECO:0000313" key="4">
    <source>
        <dbReference type="Proteomes" id="UP001501288"/>
    </source>
</evidence>
<dbReference type="InterPro" id="IPR054566">
    <property type="entry name" value="ManC/GMP-like_b-helix"/>
</dbReference>
<dbReference type="Pfam" id="PF00483">
    <property type="entry name" value="NTP_transferase"/>
    <property type="match status" value="1"/>
</dbReference>
<dbReference type="PANTHER" id="PTHR46390:SF1">
    <property type="entry name" value="MANNOSE-1-PHOSPHATE GUANYLYLTRANSFERASE"/>
    <property type="match status" value="1"/>
</dbReference>
<feature type="domain" description="MannoseP isomerase/GMP-like beta-helix" evidence="2">
    <location>
        <begin position="331"/>
        <end position="382"/>
    </location>
</feature>
<dbReference type="SUPFAM" id="SSF159283">
    <property type="entry name" value="Guanosine diphospho-D-mannose pyrophosphorylase/mannose-6-phosphate isomerase linker domain"/>
    <property type="match status" value="1"/>
</dbReference>
<gene>
    <name evidence="3" type="ORF">GCM10009762_07080</name>
</gene>
<name>A0ABN2BBI5_9MICO</name>
<dbReference type="Gene3D" id="3.90.550.10">
    <property type="entry name" value="Spore Coat Polysaccharide Biosynthesis Protein SpsA, Chain A"/>
    <property type="match status" value="1"/>
</dbReference>
<evidence type="ECO:0000259" key="1">
    <source>
        <dbReference type="Pfam" id="PF00483"/>
    </source>
</evidence>
<keyword evidence="4" id="KW-1185">Reference proteome</keyword>
<sequence>MNPPELIGRPEAGFYAESITVRPMHEAQHGPIPGFWGVIPAGGSGTRLWPLSRANSPKFLHDLTGSGRSLLQGTVDRLKPLCGDNLLIVTGAAHAEAVREQLSELGDDDLLVEPSPRESMPAIGLAAAILAQRDPDAVLGSFAADQVVGGTDIFEATVRQAVEVARHDYLVTVAIKPTYPSTGFGYIRAGANMRIEGAPDATIVKAFVEKPDGPTAQAYVAVGEYSWNAGMFVVKAATLMQMIEDYQPRLAEYLRIIAANPFRLAELWPRLTKIAIDNAIAEPAAVDGRVATVPGDFSWDDVGDFASLASLLVESAEAPGVKVLGESELVVMQDATGVVAPRSGRTVVAMGLEDIVVVDTVDAVLVTTRERAQDVKQVVEQLKLTGREDLT</sequence>
<accession>A0ABN2BBI5</accession>
<dbReference type="PANTHER" id="PTHR46390">
    <property type="entry name" value="MANNOSE-1-PHOSPHATE GUANYLYLTRANSFERASE"/>
    <property type="match status" value="1"/>
</dbReference>
<dbReference type="InterPro" id="IPR005835">
    <property type="entry name" value="NTP_transferase_dom"/>
</dbReference>
<protein>
    <submittedName>
        <fullName evidence="3">Mannose-1-phosphate guanylyltransferase</fullName>
    </submittedName>
</protein>
<keyword evidence="3" id="KW-0808">Transferase</keyword>
<dbReference type="Pfam" id="PF22640">
    <property type="entry name" value="ManC_GMP_beta-helix"/>
    <property type="match status" value="1"/>
</dbReference>
<dbReference type="EMBL" id="BAAANV010000018">
    <property type="protein sequence ID" value="GAA1535541.1"/>
    <property type="molecule type" value="Genomic_DNA"/>
</dbReference>
<dbReference type="SUPFAM" id="SSF53448">
    <property type="entry name" value="Nucleotide-diphospho-sugar transferases"/>
    <property type="match status" value="1"/>
</dbReference>